<evidence type="ECO:0000313" key="2">
    <source>
        <dbReference type="EMBL" id="KIF80981.1"/>
    </source>
</evidence>
<dbReference type="Proteomes" id="UP000031572">
    <property type="component" value="Unassembled WGS sequence"/>
</dbReference>
<dbReference type="OrthoDB" id="193195at2"/>
<proteinExistence type="predicted"/>
<dbReference type="AlphaFoldDB" id="A0A0C2BSE2"/>
<dbReference type="EMBL" id="JWJG01000028">
    <property type="protein sequence ID" value="KIF80981.1"/>
    <property type="molecule type" value="Genomic_DNA"/>
</dbReference>
<evidence type="ECO:0000256" key="1">
    <source>
        <dbReference type="SAM" id="Phobius"/>
    </source>
</evidence>
<keyword evidence="1" id="KW-0472">Membrane</keyword>
<feature type="transmembrane region" description="Helical" evidence="1">
    <location>
        <begin position="16"/>
        <end position="42"/>
    </location>
</feature>
<dbReference type="RefSeq" id="WP_040039802.1">
    <property type="nucleotide sequence ID" value="NZ_JWJG01000028.1"/>
</dbReference>
<comment type="caution">
    <text evidence="2">The sequence shown here is derived from an EMBL/GenBank/DDBJ whole genome shotgun (WGS) entry which is preliminary data.</text>
</comment>
<reference evidence="2 3" key="1">
    <citation type="submission" date="2014-12" db="EMBL/GenBank/DDBJ databases">
        <title>Denitrispirillum autotrophicum gen. nov., sp. nov., Denitrifying, Facultatively Autotrophic Bacteria Isolated from Rice Paddy Soil.</title>
        <authorList>
            <person name="Ishii S."/>
            <person name="Ashida N."/>
            <person name="Ohno H."/>
            <person name="Otsuka S."/>
            <person name="Yokota A."/>
            <person name="Senoo K."/>
        </authorList>
    </citation>
    <scope>NUCLEOTIDE SEQUENCE [LARGE SCALE GENOMIC DNA]</scope>
    <source>
        <strain evidence="2 3">TSA66</strain>
    </source>
</reference>
<accession>A0A0C2BSE2</accession>
<evidence type="ECO:0008006" key="4">
    <source>
        <dbReference type="Google" id="ProtNLM"/>
    </source>
</evidence>
<organism evidence="2 3">
    <name type="scientific">Noviherbaspirillum autotrophicum</name>
    <dbReference type="NCBI Taxonomy" id="709839"/>
    <lineage>
        <taxon>Bacteria</taxon>
        <taxon>Pseudomonadati</taxon>
        <taxon>Pseudomonadota</taxon>
        <taxon>Betaproteobacteria</taxon>
        <taxon>Burkholderiales</taxon>
        <taxon>Oxalobacteraceae</taxon>
        <taxon>Noviherbaspirillum</taxon>
    </lineage>
</organism>
<evidence type="ECO:0000313" key="3">
    <source>
        <dbReference type="Proteomes" id="UP000031572"/>
    </source>
</evidence>
<dbReference type="STRING" id="709839.TSA66_09385"/>
<gene>
    <name evidence="2" type="ORF">TSA66_09385</name>
</gene>
<keyword evidence="3" id="KW-1185">Reference proteome</keyword>
<keyword evidence="1" id="KW-1133">Transmembrane helix</keyword>
<keyword evidence="1" id="KW-0812">Transmembrane</keyword>
<name>A0A0C2BSE2_9BURK</name>
<protein>
    <recommendedName>
        <fullName evidence="4">Pilus assembly protein PilV</fullName>
    </recommendedName>
</protein>
<sequence length="139" mass="14683">MKKPTSLPSYVSQHGIALLEVLVAILIFSFGILGVVGLQAAMIKDTTEAKYRAEAASIAQKRLGELWVDQDKLSMYAEENTDISASSGLPNGKRSTIRGGGTCNGDPSCFIVTVTWQVPGAATTHNVTIVDWVAGGSTL</sequence>